<keyword evidence="2" id="KW-0328">Glycosyltransferase</keyword>
<reference evidence="11" key="1">
    <citation type="submission" date="2022-11" db="EMBL/GenBank/DDBJ databases">
        <title>Corynebacterium sp. isolated from Penguins.</title>
        <authorList>
            <person name="Sedlar K."/>
            <person name="Svec P."/>
        </authorList>
    </citation>
    <scope>NUCLEOTIDE SEQUENCE</scope>
    <source>
        <strain evidence="11">P7374</strain>
    </source>
</reference>
<feature type="compositionally biased region" description="Basic and acidic residues" evidence="9">
    <location>
        <begin position="504"/>
        <end position="513"/>
    </location>
</feature>
<feature type="transmembrane region" description="Helical" evidence="10">
    <location>
        <begin position="99"/>
        <end position="115"/>
    </location>
</feature>
<dbReference type="AlphaFoldDB" id="A0A9Q4C636"/>
<gene>
    <name evidence="11" type="ORF">OS129_00630</name>
</gene>
<evidence type="ECO:0000256" key="7">
    <source>
        <dbReference type="ARBA" id="ARBA00043987"/>
    </source>
</evidence>
<feature type="transmembrane region" description="Helical" evidence="10">
    <location>
        <begin position="238"/>
        <end position="254"/>
    </location>
</feature>
<feature type="transmembrane region" description="Helical" evidence="10">
    <location>
        <begin position="62"/>
        <end position="87"/>
    </location>
</feature>
<keyword evidence="3" id="KW-0808">Transferase</keyword>
<evidence type="ECO:0000256" key="5">
    <source>
        <dbReference type="ARBA" id="ARBA00022989"/>
    </source>
</evidence>
<protein>
    <recommendedName>
        <fullName evidence="8">Alpha-(1-&gt;6)-mannopyranosyltransferase A</fullName>
    </recommendedName>
</protein>
<feature type="transmembrane region" description="Helical" evidence="10">
    <location>
        <begin position="343"/>
        <end position="366"/>
    </location>
</feature>
<dbReference type="InterPro" id="IPR017822">
    <property type="entry name" value="MptA-like"/>
</dbReference>
<proteinExistence type="inferred from homology"/>
<feature type="transmembrane region" description="Helical" evidence="10">
    <location>
        <begin position="304"/>
        <end position="331"/>
    </location>
</feature>
<evidence type="ECO:0000256" key="8">
    <source>
        <dbReference type="NCBIfam" id="TIGR03459"/>
    </source>
</evidence>
<sequence length="513" mass="54561">MTVQLLRPLDRLADRHPDARAIGATAAIVITLASFGGGAIRYRGGVLDALGLSFLSYGHGAAVSNVSMWLGLALMTLAWLVLGRGVLRGRVGTREVTRSLVWWVSPLVLAAPILSRDVYSYLMQGAMVRDGFDPYSQGAAVNPGPMLLEVSHDWRNTTTPYGPLHLWLGDAVTGVAGDSVTLGVFLYKLISLVGFWGIVWCVPRIATRINGDGGLALWLGVANPVTVLHLIGGMHNESVMVALVSLGILLALDGRFTAAMALVAVSVAFKATAIIALPFLVWMMHRHLLRRGLPLGPVGAFLAAGSWSAATTFIVVTGCTWLSGAGWGWVAQLSGNSKVINPLALPSLVAGIVTPLFGVTGSGVSYNAVLVVTRQMGMIGMLIGLIVAWWVFRHDDRRNIMGIAAAYTVVVTLNAVTLPWYYVSLIVLVGTFSPSRRIVGFTVWCSVVVAMSFTGSGNHQMYNLVWMGVLAVVAWYLTGWLSRSVADAPSGRTVPPTPGAVGTLRDRRPAPGA</sequence>
<comment type="caution">
    <text evidence="11">The sequence shown here is derived from an EMBL/GenBank/DDBJ whole genome shotgun (WGS) entry which is preliminary data.</text>
</comment>
<evidence type="ECO:0000256" key="2">
    <source>
        <dbReference type="ARBA" id="ARBA00022676"/>
    </source>
</evidence>
<evidence type="ECO:0000256" key="9">
    <source>
        <dbReference type="SAM" id="MobiDB-lite"/>
    </source>
</evidence>
<feature type="transmembrane region" description="Helical" evidence="10">
    <location>
        <begin position="21"/>
        <end position="42"/>
    </location>
</feature>
<evidence type="ECO:0000256" key="6">
    <source>
        <dbReference type="ARBA" id="ARBA00023136"/>
    </source>
</evidence>
<feature type="transmembrane region" description="Helical" evidence="10">
    <location>
        <begin position="185"/>
        <end position="203"/>
    </location>
</feature>
<evidence type="ECO:0000256" key="10">
    <source>
        <dbReference type="SAM" id="Phobius"/>
    </source>
</evidence>
<evidence type="ECO:0000256" key="3">
    <source>
        <dbReference type="ARBA" id="ARBA00022679"/>
    </source>
</evidence>
<evidence type="ECO:0000256" key="4">
    <source>
        <dbReference type="ARBA" id="ARBA00022692"/>
    </source>
</evidence>
<feature type="region of interest" description="Disordered" evidence="9">
    <location>
        <begin position="487"/>
        <end position="513"/>
    </location>
</feature>
<dbReference type="EMBL" id="JAPMKU010000001">
    <property type="protein sequence ID" value="MCX7467387.1"/>
    <property type="molecule type" value="Genomic_DNA"/>
</dbReference>
<dbReference type="Pfam" id="PF26314">
    <property type="entry name" value="MptA_B_family"/>
    <property type="match status" value="1"/>
</dbReference>
<name>A0A9Q4C636_9CORY</name>
<comment type="similarity">
    <text evidence="7">Belongs to the MptA/B family.</text>
</comment>
<feature type="transmembrane region" description="Helical" evidence="10">
    <location>
        <begin position="404"/>
        <end position="432"/>
    </location>
</feature>
<evidence type="ECO:0000256" key="1">
    <source>
        <dbReference type="ARBA" id="ARBA00004141"/>
    </source>
</evidence>
<dbReference type="GO" id="GO:0016020">
    <property type="term" value="C:membrane"/>
    <property type="evidence" value="ECO:0007669"/>
    <property type="project" value="UniProtKB-SubCell"/>
</dbReference>
<feature type="transmembrane region" description="Helical" evidence="10">
    <location>
        <begin position="261"/>
        <end position="284"/>
    </location>
</feature>
<comment type="subcellular location">
    <subcellularLocation>
        <location evidence="1">Membrane</location>
        <topology evidence="1">Multi-pass membrane protein</topology>
    </subcellularLocation>
</comment>
<keyword evidence="6 10" id="KW-0472">Membrane</keyword>
<accession>A0A9Q4C636</accession>
<evidence type="ECO:0000313" key="12">
    <source>
        <dbReference type="Proteomes" id="UP001071478"/>
    </source>
</evidence>
<dbReference type="Proteomes" id="UP001071478">
    <property type="component" value="Unassembled WGS sequence"/>
</dbReference>
<keyword evidence="4 10" id="KW-0812">Transmembrane</keyword>
<dbReference type="NCBIfam" id="TIGR03459">
    <property type="entry name" value="crt_membr"/>
    <property type="match status" value="1"/>
</dbReference>
<dbReference type="NCBIfam" id="NF038066">
    <property type="entry name" value="MptB"/>
    <property type="match status" value="1"/>
</dbReference>
<feature type="transmembrane region" description="Helical" evidence="10">
    <location>
        <begin position="438"/>
        <end position="457"/>
    </location>
</feature>
<dbReference type="InterPro" id="IPR049829">
    <property type="entry name" value="MptA/B-like"/>
</dbReference>
<evidence type="ECO:0000313" key="11">
    <source>
        <dbReference type="EMBL" id="MCX7467387.1"/>
    </source>
</evidence>
<dbReference type="GO" id="GO:0016757">
    <property type="term" value="F:glycosyltransferase activity"/>
    <property type="evidence" value="ECO:0007669"/>
    <property type="project" value="UniProtKB-KW"/>
</dbReference>
<feature type="transmembrane region" description="Helical" evidence="10">
    <location>
        <begin position="215"/>
        <end position="232"/>
    </location>
</feature>
<keyword evidence="5 10" id="KW-1133">Transmembrane helix</keyword>
<feature type="transmembrane region" description="Helical" evidence="10">
    <location>
        <begin position="372"/>
        <end position="392"/>
    </location>
</feature>
<organism evidence="11 12">
    <name type="scientific">Corynebacterium pygosceleis</name>
    <dbReference type="NCBI Taxonomy" id="2800406"/>
    <lineage>
        <taxon>Bacteria</taxon>
        <taxon>Bacillati</taxon>
        <taxon>Actinomycetota</taxon>
        <taxon>Actinomycetes</taxon>
        <taxon>Mycobacteriales</taxon>
        <taxon>Corynebacteriaceae</taxon>
        <taxon>Corynebacterium</taxon>
    </lineage>
</organism>
<feature type="transmembrane region" description="Helical" evidence="10">
    <location>
        <begin position="464"/>
        <end position="482"/>
    </location>
</feature>